<reference evidence="2 3" key="1">
    <citation type="submission" date="2015-01" db="EMBL/GenBank/DDBJ databases">
        <title>Evolution of Trichinella species and genotypes.</title>
        <authorList>
            <person name="Korhonen P.K."/>
            <person name="Edoardo P."/>
            <person name="Giuseppe L.R."/>
            <person name="Gasser R.B."/>
        </authorList>
    </citation>
    <scope>NUCLEOTIDE SEQUENCE [LARGE SCALE GENOMIC DNA]</scope>
    <source>
        <strain evidence="2">ISS37</strain>
    </source>
</reference>
<name>A0A0V0RZQ2_9BILA</name>
<evidence type="ECO:0000256" key="1">
    <source>
        <dbReference type="SAM" id="MobiDB-lite"/>
    </source>
</evidence>
<organism evidence="2 3">
    <name type="scientific">Trichinella nelsoni</name>
    <dbReference type="NCBI Taxonomy" id="6336"/>
    <lineage>
        <taxon>Eukaryota</taxon>
        <taxon>Metazoa</taxon>
        <taxon>Ecdysozoa</taxon>
        <taxon>Nematoda</taxon>
        <taxon>Enoplea</taxon>
        <taxon>Dorylaimia</taxon>
        <taxon>Trichinellida</taxon>
        <taxon>Trichinellidae</taxon>
        <taxon>Trichinella</taxon>
    </lineage>
</organism>
<evidence type="ECO:0000313" key="2">
    <source>
        <dbReference type="EMBL" id="KRX19964.1"/>
    </source>
</evidence>
<comment type="caution">
    <text evidence="2">The sequence shown here is derived from an EMBL/GenBank/DDBJ whole genome shotgun (WGS) entry which is preliminary data.</text>
</comment>
<protein>
    <submittedName>
        <fullName evidence="2">Uncharacterized protein</fullName>
    </submittedName>
</protein>
<dbReference type="AlphaFoldDB" id="A0A0V0RZQ2"/>
<accession>A0A0V0RZQ2</accession>
<feature type="compositionally biased region" description="Polar residues" evidence="1">
    <location>
        <begin position="69"/>
        <end position="84"/>
    </location>
</feature>
<gene>
    <name evidence="2" type="ORF">T07_11739</name>
</gene>
<sequence>MLWPYLLALFGHADDPMACGKPSSRMHWSTQRPAPQHVRRRCGRQLRQRRRRKLNRERSDRTAGERRFPSSQMGDGQNSCQGPGTQRGKPALENAGDLLAEGIRPVDFSPTVTGAGVPGHEDRRVESTGLGLRSVGLLGAIHGEGEHRHPTSV</sequence>
<dbReference type="OrthoDB" id="5920525at2759"/>
<feature type="region of interest" description="Disordered" evidence="1">
    <location>
        <begin position="21"/>
        <end position="95"/>
    </location>
</feature>
<proteinExistence type="predicted"/>
<dbReference type="Proteomes" id="UP000054630">
    <property type="component" value="Unassembled WGS sequence"/>
</dbReference>
<keyword evidence="3" id="KW-1185">Reference proteome</keyword>
<evidence type="ECO:0000313" key="3">
    <source>
        <dbReference type="Proteomes" id="UP000054630"/>
    </source>
</evidence>
<feature type="compositionally biased region" description="Basic residues" evidence="1">
    <location>
        <begin position="37"/>
        <end position="55"/>
    </location>
</feature>
<dbReference type="EMBL" id="JYDL01000053">
    <property type="protein sequence ID" value="KRX19964.1"/>
    <property type="molecule type" value="Genomic_DNA"/>
</dbReference>
<feature type="compositionally biased region" description="Basic and acidic residues" evidence="1">
    <location>
        <begin position="56"/>
        <end position="68"/>
    </location>
</feature>